<protein>
    <submittedName>
        <fullName evidence="2">Uncharacterized protein</fullName>
    </submittedName>
</protein>
<name>A0A507B0E4_9PEZI</name>
<dbReference type="AlphaFoldDB" id="A0A507B0E4"/>
<dbReference type="GeneID" id="41968170"/>
<dbReference type="Proteomes" id="UP000319257">
    <property type="component" value="Unassembled WGS sequence"/>
</dbReference>
<dbReference type="InParanoid" id="A0A507B0E4"/>
<comment type="caution">
    <text evidence="2">The sequence shown here is derived from an EMBL/GenBank/DDBJ whole genome shotgun (WGS) entry which is preliminary data.</text>
</comment>
<evidence type="ECO:0000256" key="1">
    <source>
        <dbReference type="SAM" id="MobiDB-lite"/>
    </source>
</evidence>
<organism evidence="2 3">
    <name type="scientific">Thyridium curvatum</name>
    <dbReference type="NCBI Taxonomy" id="1093900"/>
    <lineage>
        <taxon>Eukaryota</taxon>
        <taxon>Fungi</taxon>
        <taxon>Dikarya</taxon>
        <taxon>Ascomycota</taxon>
        <taxon>Pezizomycotina</taxon>
        <taxon>Sordariomycetes</taxon>
        <taxon>Sordariomycetidae</taxon>
        <taxon>Thyridiales</taxon>
        <taxon>Thyridiaceae</taxon>
        <taxon>Thyridium</taxon>
    </lineage>
</organism>
<reference evidence="2 3" key="1">
    <citation type="submission" date="2019-06" db="EMBL/GenBank/DDBJ databases">
        <title>Draft genome sequence of the filamentous fungus Phialemoniopsis curvata isolated from diesel fuel.</title>
        <authorList>
            <person name="Varaljay V.A."/>
            <person name="Lyon W.J."/>
            <person name="Crouch A.L."/>
            <person name="Drake C.E."/>
            <person name="Hollomon J.M."/>
            <person name="Nadeau L.J."/>
            <person name="Nunn H.S."/>
            <person name="Stevenson B.S."/>
            <person name="Bojanowski C.L."/>
            <person name="Crookes-Goodson W.J."/>
        </authorList>
    </citation>
    <scope>NUCLEOTIDE SEQUENCE [LARGE SCALE GENOMIC DNA]</scope>
    <source>
        <strain evidence="2 3">D216</strain>
    </source>
</reference>
<evidence type="ECO:0000313" key="2">
    <source>
        <dbReference type="EMBL" id="TPX12546.1"/>
    </source>
</evidence>
<feature type="region of interest" description="Disordered" evidence="1">
    <location>
        <begin position="1"/>
        <end position="47"/>
    </location>
</feature>
<keyword evidence="3" id="KW-1185">Reference proteome</keyword>
<proteinExistence type="predicted"/>
<dbReference type="RefSeq" id="XP_030994257.1">
    <property type="nucleotide sequence ID" value="XM_031141956.1"/>
</dbReference>
<gene>
    <name evidence="2" type="ORF">E0L32_000723</name>
</gene>
<sequence>MQPYDGGGGGGGGEEEEKVSSRKVGRVSAQKAEQSQRIPGRTRGKMSAHEIQRRLGEIFKHRGNTPEKVVEFVYKQFKEASDLIEVSMALEDGHEKEMLELQVFATLDMLQDEPRITPLGKAAILTKLVGLSFSPRRVCTVTPECANVSLCQHDEELLQVKHDQIAKALKHFESPDHPADPNPIWPTRTGERLVLLFLDLIEYRLFQRTGNAEYEVDLAKEGES</sequence>
<accession>A0A507B0E4</accession>
<dbReference type="EMBL" id="SKBQ01000003">
    <property type="protein sequence ID" value="TPX12546.1"/>
    <property type="molecule type" value="Genomic_DNA"/>
</dbReference>
<evidence type="ECO:0000313" key="3">
    <source>
        <dbReference type="Proteomes" id="UP000319257"/>
    </source>
</evidence>
<feature type="compositionally biased region" description="Gly residues" evidence="1">
    <location>
        <begin position="1"/>
        <end position="12"/>
    </location>
</feature>